<dbReference type="AlphaFoldDB" id="A0A9N9KE15"/>
<proteinExistence type="predicted"/>
<name>A0A9N9KE15_9GLOM</name>
<protein>
    <submittedName>
        <fullName evidence="1">24297_t:CDS:1</fullName>
    </submittedName>
</protein>
<reference evidence="1" key="1">
    <citation type="submission" date="2021-06" db="EMBL/GenBank/DDBJ databases">
        <authorList>
            <person name="Kallberg Y."/>
            <person name="Tangrot J."/>
            <person name="Rosling A."/>
        </authorList>
    </citation>
    <scope>NUCLEOTIDE SEQUENCE</scope>
    <source>
        <strain evidence="1">FL966</strain>
    </source>
</reference>
<sequence length="134" mass="15656">MNIPQQPFVFYNQNIPKIPKNPRVPKIPRRPRIPNYIAACGCCGNENHNHYNPQCPFQNGLVQPCLNPRLIKSIRELRLNGNGNNNIPHNGMDLQPIRNLQNQFQNLQNQFQQRDQRLVNIIRQSEIQLETILD</sequence>
<accession>A0A9N9KE15</accession>
<dbReference type="Proteomes" id="UP000789759">
    <property type="component" value="Unassembled WGS sequence"/>
</dbReference>
<dbReference type="EMBL" id="CAJVQA010055917">
    <property type="protein sequence ID" value="CAG8825489.1"/>
    <property type="molecule type" value="Genomic_DNA"/>
</dbReference>
<comment type="caution">
    <text evidence="1">The sequence shown here is derived from an EMBL/GenBank/DDBJ whole genome shotgun (WGS) entry which is preliminary data.</text>
</comment>
<evidence type="ECO:0000313" key="2">
    <source>
        <dbReference type="Proteomes" id="UP000789759"/>
    </source>
</evidence>
<feature type="non-terminal residue" evidence="1">
    <location>
        <position position="1"/>
    </location>
</feature>
<gene>
    <name evidence="1" type="ORF">CPELLU_LOCUS20103</name>
</gene>
<organism evidence="1 2">
    <name type="scientific">Cetraspora pellucida</name>
    <dbReference type="NCBI Taxonomy" id="1433469"/>
    <lineage>
        <taxon>Eukaryota</taxon>
        <taxon>Fungi</taxon>
        <taxon>Fungi incertae sedis</taxon>
        <taxon>Mucoromycota</taxon>
        <taxon>Glomeromycotina</taxon>
        <taxon>Glomeromycetes</taxon>
        <taxon>Diversisporales</taxon>
        <taxon>Gigasporaceae</taxon>
        <taxon>Cetraspora</taxon>
    </lineage>
</organism>
<keyword evidence="2" id="KW-1185">Reference proteome</keyword>
<evidence type="ECO:0000313" key="1">
    <source>
        <dbReference type="EMBL" id="CAG8825489.1"/>
    </source>
</evidence>